<accession>A0A5C1DGL9</accession>
<keyword evidence="3" id="KW-1185">Reference proteome</keyword>
<evidence type="ECO:0000313" key="3">
    <source>
        <dbReference type="Proteomes" id="UP000322079"/>
    </source>
</evidence>
<dbReference type="EMBL" id="CP043473">
    <property type="protein sequence ID" value="QEL55107.1"/>
    <property type="molecule type" value="Genomic_DNA"/>
</dbReference>
<sequence>MVIGIFKCKHDNWPHDHEDDVDQARVNSSQRGMGPFQGGSGLLLGLGLVEQGRGGAHRIAQMGAGKIAQIGAALQESLLLLVKALQFQPGIAGENRFPLSHRVLVAVASVKIAALVGMGHRARQQQGKGQNILEHHHSSHRSAPILDIAALMQARPLGPIPFDKLNDGFHSLLIILKQSILIAQATPGSLSASPSIGVATETHCGRSPKGKPRFSASPIKNH</sequence>
<dbReference type="RefSeq" id="WP_149295478.1">
    <property type="nucleotide sequence ID" value="NZ_CP043473.1"/>
</dbReference>
<evidence type="ECO:0000313" key="2">
    <source>
        <dbReference type="EMBL" id="QEL55107.1"/>
    </source>
</evidence>
<feature type="region of interest" description="Disordered" evidence="1">
    <location>
        <begin position="200"/>
        <end position="222"/>
    </location>
</feature>
<organism evidence="2 3">
    <name type="scientific">Chromobacterium paludis</name>
    <dbReference type="NCBI Taxonomy" id="2605945"/>
    <lineage>
        <taxon>Bacteria</taxon>
        <taxon>Pseudomonadati</taxon>
        <taxon>Pseudomonadota</taxon>
        <taxon>Betaproteobacteria</taxon>
        <taxon>Neisseriales</taxon>
        <taxon>Chromobacteriaceae</taxon>
        <taxon>Chromobacterium</taxon>
    </lineage>
</organism>
<name>A0A5C1DGL9_9NEIS</name>
<reference evidence="2 3" key="1">
    <citation type="submission" date="2019-08" db="EMBL/GenBank/DDBJ databases">
        <title>Chromobacterium paludis, a novel bacterium isolated from a Maryland marsh pond.</title>
        <authorList>
            <person name="Blackburn M.B."/>
            <person name="Gundersen-Rindal D.E."/>
        </authorList>
    </citation>
    <scope>NUCLEOTIDE SEQUENCE [LARGE SCALE GENOMIC DNA]</scope>
    <source>
        <strain evidence="3">IIBBL 257-1</strain>
    </source>
</reference>
<dbReference type="AlphaFoldDB" id="A0A5C1DGL9"/>
<gene>
    <name evidence="2" type="ORF">FYK34_05770</name>
</gene>
<proteinExistence type="predicted"/>
<evidence type="ECO:0000256" key="1">
    <source>
        <dbReference type="SAM" id="MobiDB-lite"/>
    </source>
</evidence>
<dbReference type="KEGG" id="chrm:FYK34_05770"/>
<protein>
    <submittedName>
        <fullName evidence="2">Uncharacterized protein</fullName>
    </submittedName>
</protein>
<dbReference type="Proteomes" id="UP000322079">
    <property type="component" value="Chromosome"/>
</dbReference>